<feature type="transmembrane region" description="Helical" evidence="1">
    <location>
        <begin position="53"/>
        <end position="80"/>
    </location>
</feature>
<dbReference type="KEGG" id="cau:Caur_1391"/>
<dbReference type="Pfam" id="PF13240">
    <property type="entry name" value="Zn_Ribbon_1"/>
    <property type="match status" value="1"/>
</dbReference>
<dbReference type="Proteomes" id="UP000002008">
    <property type="component" value="Chromosome"/>
</dbReference>
<dbReference type="EMBL" id="CP000909">
    <property type="protein sequence ID" value="ABY34619.1"/>
    <property type="molecule type" value="Genomic_DNA"/>
</dbReference>
<organism evidence="4 5">
    <name type="scientific">Chloroflexus aurantiacus (strain ATCC 29366 / DSM 635 / J-10-fl)</name>
    <dbReference type="NCBI Taxonomy" id="324602"/>
    <lineage>
        <taxon>Bacteria</taxon>
        <taxon>Bacillati</taxon>
        <taxon>Chloroflexota</taxon>
        <taxon>Chloroflexia</taxon>
        <taxon>Chloroflexales</taxon>
        <taxon>Chloroflexineae</taxon>
        <taxon>Chloroflexaceae</taxon>
        <taxon>Chloroflexus</taxon>
    </lineage>
</organism>
<dbReference type="AlphaFoldDB" id="A9W9Y3"/>
<evidence type="ECO:0000259" key="2">
    <source>
        <dbReference type="Pfam" id="PF13240"/>
    </source>
</evidence>
<keyword evidence="1" id="KW-0812">Transmembrane</keyword>
<keyword evidence="5" id="KW-1185">Reference proteome</keyword>
<feature type="domain" description="Zinc-ribbon" evidence="2">
    <location>
        <begin position="7"/>
        <end position="27"/>
    </location>
</feature>
<dbReference type="STRING" id="324602.Caur_1391"/>
<proteinExistence type="predicted"/>
<accession>A9W9Y3</accession>
<evidence type="ECO:0000256" key="1">
    <source>
        <dbReference type="SAM" id="Phobius"/>
    </source>
</evidence>
<dbReference type="Pfam" id="PF13828">
    <property type="entry name" value="DUF4190"/>
    <property type="match status" value="1"/>
</dbReference>
<dbReference type="InParanoid" id="A9W9Y3"/>
<keyword evidence="1" id="KW-0472">Membrane</keyword>
<protein>
    <submittedName>
        <fullName evidence="4">Uncharacterized protein</fullName>
    </submittedName>
</protein>
<feature type="domain" description="DUF4190" evidence="3">
    <location>
        <begin position="53"/>
        <end position="119"/>
    </location>
</feature>
<dbReference type="EnsemblBacteria" id="ABY34619">
    <property type="protein sequence ID" value="ABY34619"/>
    <property type="gene ID" value="Caur_1391"/>
</dbReference>
<evidence type="ECO:0000313" key="4">
    <source>
        <dbReference type="EMBL" id="ABY34619.1"/>
    </source>
</evidence>
<name>A9W9Y3_CHLAA</name>
<feature type="transmembrane region" description="Helical" evidence="1">
    <location>
        <begin position="101"/>
        <end position="129"/>
    </location>
</feature>
<keyword evidence="1" id="KW-1133">Transmembrane helix</keyword>
<dbReference type="HOGENOM" id="CLU_1923831_0_0_0"/>
<reference evidence="5" key="1">
    <citation type="journal article" date="2011" name="BMC Genomics">
        <title>Complete genome sequence of the filamentous anoxygenic phototrophic bacterium Chloroflexus aurantiacus.</title>
        <authorList>
            <person name="Tang K.H."/>
            <person name="Barry K."/>
            <person name="Chertkov O."/>
            <person name="Dalin E."/>
            <person name="Han C.S."/>
            <person name="Hauser L.J."/>
            <person name="Honchak B.M."/>
            <person name="Karbach L.E."/>
            <person name="Land M.L."/>
            <person name="Lapidus A."/>
            <person name="Larimer F.W."/>
            <person name="Mikhailova N."/>
            <person name="Pitluck S."/>
            <person name="Pierson B.K."/>
            <person name="Blankenship R.E."/>
        </authorList>
    </citation>
    <scope>NUCLEOTIDE SEQUENCE [LARGE SCALE GENOMIC DNA]</scope>
    <source>
        <strain evidence="5">ATCC 29366 / DSM 635 / J-10-fl</strain>
    </source>
</reference>
<evidence type="ECO:0000313" key="5">
    <source>
        <dbReference type="Proteomes" id="UP000002008"/>
    </source>
</evidence>
<gene>
    <name evidence="4" type="ordered locus">Caur_1391</name>
</gene>
<dbReference type="InterPro" id="IPR025241">
    <property type="entry name" value="DUF4190"/>
</dbReference>
<evidence type="ECO:0000259" key="3">
    <source>
        <dbReference type="Pfam" id="PF13828"/>
    </source>
</evidence>
<dbReference type="InterPro" id="IPR026870">
    <property type="entry name" value="Zinc_ribbon_dom"/>
</dbReference>
<dbReference type="PATRIC" id="fig|324602.8.peg.1586"/>
<sequence length="131" mass="13717">MFTVRRCPACGYPVTGTERFCPACGHGLSSIESNITPAIDTTTPLMPAQNSRLAIASLICGVMTWILFFVPLFLAIPAVICGHLGHRAVQRGNGIVTGKGIALIGMALGYAHLVLTGLALCVLLIVLVVTV</sequence>